<dbReference type="InterPro" id="IPR041489">
    <property type="entry name" value="PDZ_6"/>
</dbReference>
<dbReference type="SUPFAM" id="SSF50156">
    <property type="entry name" value="PDZ domain-like"/>
    <property type="match status" value="1"/>
</dbReference>
<dbReference type="Proteomes" id="UP001501523">
    <property type="component" value="Unassembled WGS sequence"/>
</dbReference>
<organism evidence="4 5">
    <name type="scientific">Dokdonella soli</name>
    <dbReference type="NCBI Taxonomy" id="529810"/>
    <lineage>
        <taxon>Bacteria</taxon>
        <taxon>Pseudomonadati</taxon>
        <taxon>Pseudomonadota</taxon>
        <taxon>Gammaproteobacteria</taxon>
        <taxon>Lysobacterales</taxon>
        <taxon>Rhodanobacteraceae</taxon>
        <taxon>Dokdonella</taxon>
    </lineage>
</organism>
<evidence type="ECO:0000313" key="5">
    <source>
        <dbReference type="Proteomes" id="UP001501523"/>
    </source>
</evidence>
<name>A0ABN1IUL9_9GAMM</name>
<accession>A0ABN1IUL9</accession>
<dbReference type="Gene3D" id="2.40.70.10">
    <property type="entry name" value="Acid Proteases"/>
    <property type="match status" value="2"/>
</dbReference>
<dbReference type="InterPro" id="IPR021109">
    <property type="entry name" value="Peptidase_aspartic_dom_sf"/>
</dbReference>
<dbReference type="Gene3D" id="2.30.42.10">
    <property type="match status" value="1"/>
</dbReference>
<gene>
    <name evidence="4" type="ORF">GCM10009105_32170</name>
</gene>
<feature type="chain" id="PRO_5046726529" description="PDZ domain-containing protein" evidence="2">
    <location>
        <begin position="20"/>
        <end position="611"/>
    </location>
</feature>
<dbReference type="InterPro" id="IPR036034">
    <property type="entry name" value="PDZ_sf"/>
</dbReference>
<feature type="domain" description="PDZ" evidence="3">
    <location>
        <begin position="541"/>
        <end position="595"/>
    </location>
</feature>
<evidence type="ECO:0000313" key="4">
    <source>
        <dbReference type="EMBL" id="GAA0721649.1"/>
    </source>
</evidence>
<protein>
    <recommendedName>
        <fullName evidence="3">PDZ domain-containing protein</fullName>
    </recommendedName>
</protein>
<dbReference type="EMBL" id="BAAAEU010000024">
    <property type="protein sequence ID" value="GAA0721649.1"/>
    <property type="molecule type" value="Genomic_DNA"/>
</dbReference>
<dbReference type="Pfam" id="PF17820">
    <property type="entry name" value="PDZ_6"/>
    <property type="match status" value="1"/>
</dbReference>
<reference evidence="4 5" key="1">
    <citation type="journal article" date="2019" name="Int. J. Syst. Evol. Microbiol.">
        <title>The Global Catalogue of Microorganisms (GCM) 10K type strain sequencing project: providing services to taxonomists for standard genome sequencing and annotation.</title>
        <authorList>
            <consortium name="The Broad Institute Genomics Platform"/>
            <consortium name="The Broad Institute Genome Sequencing Center for Infectious Disease"/>
            <person name="Wu L."/>
            <person name="Ma J."/>
        </authorList>
    </citation>
    <scope>NUCLEOTIDE SEQUENCE [LARGE SCALE GENOMIC DNA]</scope>
    <source>
        <strain evidence="4 5">JCM 15421</strain>
    </source>
</reference>
<proteinExistence type="predicted"/>
<dbReference type="InterPro" id="IPR034122">
    <property type="entry name" value="Retropepsin-like_bacterial"/>
</dbReference>
<feature type="region of interest" description="Disordered" evidence="1">
    <location>
        <begin position="224"/>
        <end position="246"/>
    </location>
</feature>
<sequence>MKTVVVLFGALLFCGGASAKPVESAASLLARARATSGGDAWDAIVGLSANGTEKASGLSADWRMDVDLRDGRSRQSADFGVVRYAEGFDGRDHWRQDASGGLHNLDSAFARTATVTDAWLARRGWLRRDAAGAKIGAMAMRNEGERRYAVLTATPQGGQAVELWFDPASARLERSVRTMPISIVSVSYADYRKVDGIELPFSIITRDDAGNGDDIVELRTYQTRPNASDSDFARPSPPDDAQAPAAGTTVPLEFTRYLVVEAKLNGKGPFAFILDTGGHDIITPDVAQQLGLKAVGSGTSGGAGEGTMTQADVRVGRFEIGAAVMTDQHFFVMPLQYGTIERGARTPLAGIIGLEVFERFGTRIDYRAKTLTLRPRAGYRHVGGGVPLRMTFSDDQPLVEVGFEGKRGDFALDTGNGGSMLVQHLWAEKQGFAQRLKSGVELVSYGAGGASRNWASRVDRFDIAGQNLRHLAARYAEDKHGSFSSRTEAGNIGSDVLAHFTLDFDYAGGQVWFEPVPGWTPPPFDRSGVRAYKDRADAFTVALVGEHTPAAIAGVKANDEIIAVDGVAATQLSGDDWFHKITQAPGTSLALTLRRKGVESQAALTLRELLP</sequence>
<dbReference type="RefSeq" id="WP_343792970.1">
    <property type="nucleotide sequence ID" value="NZ_BAAAEU010000024.1"/>
</dbReference>
<dbReference type="CDD" id="cd05483">
    <property type="entry name" value="retropepsin_like_bacteria"/>
    <property type="match status" value="1"/>
</dbReference>
<evidence type="ECO:0000256" key="2">
    <source>
        <dbReference type="SAM" id="SignalP"/>
    </source>
</evidence>
<evidence type="ECO:0000259" key="3">
    <source>
        <dbReference type="Pfam" id="PF17820"/>
    </source>
</evidence>
<evidence type="ECO:0000256" key="1">
    <source>
        <dbReference type="SAM" id="MobiDB-lite"/>
    </source>
</evidence>
<keyword evidence="2" id="KW-0732">Signal</keyword>
<keyword evidence="5" id="KW-1185">Reference proteome</keyword>
<comment type="caution">
    <text evidence="4">The sequence shown here is derived from an EMBL/GenBank/DDBJ whole genome shotgun (WGS) entry which is preliminary data.</text>
</comment>
<feature type="signal peptide" evidence="2">
    <location>
        <begin position="1"/>
        <end position="19"/>
    </location>
</feature>
<dbReference type="Pfam" id="PF13650">
    <property type="entry name" value="Asp_protease_2"/>
    <property type="match status" value="1"/>
</dbReference>